<dbReference type="Gene3D" id="1.20.5.50">
    <property type="match status" value="1"/>
</dbReference>
<keyword evidence="2" id="KW-0131">Cell cycle</keyword>
<dbReference type="SUPFAM" id="SSF102829">
    <property type="entry name" value="Cell division protein ZapA-like"/>
    <property type="match status" value="1"/>
</dbReference>
<organism evidence="2 3">
    <name type="scientific">Lampropedia hyalina DSM 16112</name>
    <dbReference type="NCBI Taxonomy" id="1122156"/>
    <lineage>
        <taxon>Bacteria</taxon>
        <taxon>Pseudomonadati</taxon>
        <taxon>Pseudomonadota</taxon>
        <taxon>Betaproteobacteria</taxon>
        <taxon>Burkholderiales</taxon>
        <taxon>Comamonadaceae</taxon>
        <taxon>Lampropedia</taxon>
    </lineage>
</organism>
<dbReference type="Pfam" id="PF05164">
    <property type="entry name" value="ZapA"/>
    <property type="match status" value="1"/>
</dbReference>
<dbReference type="InterPro" id="IPR036192">
    <property type="entry name" value="Cell_div_ZapA-like_sf"/>
</dbReference>
<dbReference type="Gene3D" id="3.30.160.880">
    <property type="entry name" value="Cell division protein ZapA protomer, N-terminal domain"/>
    <property type="match status" value="1"/>
</dbReference>
<dbReference type="STRING" id="1122156.SAMN02745117_00382"/>
<dbReference type="AlphaFoldDB" id="A0A1M4TYK2"/>
<sequence length="187" mass="19777">MKQVEVQILKQSYLLRCANGEEDRLLDAVQQVDAAMTRIYEEGKMRGPTDRIAVLAALHLAQDLLEVRQQLRALEQLQETGAATSVDAQPQADATVTETAEPAAQADAAAQATAEEDVATPAAAPDTDAVADANVEETADATDALAVAAPVDAEAQAAKPVAEPQNKDQDQLRALIARIDQALQKIA</sequence>
<gene>
    <name evidence="2" type="ORF">SAMN02745117_00382</name>
</gene>
<feature type="region of interest" description="Disordered" evidence="1">
    <location>
        <begin position="81"/>
        <end position="147"/>
    </location>
</feature>
<dbReference type="Proteomes" id="UP000184327">
    <property type="component" value="Unassembled WGS sequence"/>
</dbReference>
<evidence type="ECO:0000313" key="3">
    <source>
        <dbReference type="Proteomes" id="UP000184327"/>
    </source>
</evidence>
<evidence type="ECO:0000256" key="1">
    <source>
        <dbReference type="SAM" id="MobiDB-lite"/>
    </source>
</evidence>
<reference evidence="2 3" key="1">
    <citation type="submission" date="2016-11" db="EMBL/GenBank/DDBJ databases">
        <authorList>
            <person name="Jaros S."/>
            <person name="Januszkiewicz K."/>
            <person name="Wedrychowicz H."/>
        </authorList>
    </citation>
    <scope>NUCLEOTIDE SEQUENCE [LARGE SCALE GENOMIC DNA]</scope>
    <source>
        <strain evidence="2 3">DSM 16112</strain>
    </source>
</reference>
<keyword evidence="2" id="KW-0132">Cell division</keyword>
<keyword evidence="3" id="KW-1185">Reference proteome</keyword>
<dbReference type="EMBL" id="FQUZ01000003">
    <property type="protein sequence ID" value="SHE49436.1"/>
    <property type="molecule type" value="Genomic_DNA"/>
</dbReference>
<dbReference type="RefSeq" id="WP_073354067.1">
    <property type="nucleotide sequence ID" value="NZ_FQUZ01000003.1"/>
</dbReference>
<name>A0A1M4TYK2_9BURK</name>
<protein>
    <submittedName>
        <fullName evidence="2">Cell division protein ZapA, inhibits GTPase activity of FtsZ</fullName>
    </submittedName>
</protein>
<dbReference type="GO" id="GO:0051301">
    <property type="term" value="P:cell division"/>
    <property type="evidence" value="ECO:0007669"/>
    <property type="project" value="UniProtKB-KW"/>
</dbReference>
<dbReference type="InterPro" id="IPR042233">
    <property type="entry name" value="Cell_div_ZapA_N"/>
</dbReference>
<feature type="compositionally biased region" description="Low complexity" evidence="1">
    <location>
        <begin position="97"/>
        <end position="133"/>
    </location>
</feature>
<evidence type="ECO:0000313" key="2">
    <source>
        <dbReference type="EMBL" id="SHE49436.1"/>
    </source>
</evidence>
<dbReference type="InterPro" id="IPR007838">
    <property type="entry name" value="Cell_div_ZapA-like"/>
</dbReference>
<accession>A0A1M4TYK2</accession>
<feature type="compositionally biased region" description="Polar residues" evidence="1">
    <location>
        <begin position="81"/>
        <end position="96"/>
    </location>
</feature>
<dbReference type="OrthoDB" id="5297208at2"/>
<proteinExistence type="predicted"/>